<keyword evidence="2" id="KW-1185">Reference proteome</keyword>
<dbReference type="InterPro" id="IPR008928">
    <property type="entry name" value="6-hairpin_glycosidase_sf"/>
</dbReference>
<dbReference type="GO" id="GO:0005975">
    <property type="term" value="P:carbohydrate metabolic process"/>
    <property type="evidence" value="ECO:0007669"/>
    <property type="project" value="InterPro"/>
</dbReference>
<gene>
    <name evidence="1" type="ORF">HNR67_000729</name>
</gene>
<dbReference type="InterPro" id="IPR012341">
    <property type="entry name" value="6hp_glycosidase-like_sf"/>
</dbReference>
<accession>A0A7W7C731</accession>
<dbReference type="Proteomes" id="UP000533598">
    <property type="component" value="Unassembled WGS sequence"/>
</dbReference>
<dbReference type="SUPFAM" id="SSF48208">
    <property type="entry name" value="Six-hairpin glycosidases"/>
    <property type="match status" value="1"/>
</dbReference>
<dbReference type="RefSeq" id="WP_185000712.1">
    <property type="nucleotide sequence ID" value="NZ_BAAAUI010000003.1"/>
</dbReference>
<organism evidence="1 2">
    <name type="scientific">Crossiella cryophila</name>
    <dbReference type="NCBI Taxonomy" id="43355"/>
    <lineage>
        <taxon>Bacteria</taxon>
        <taxon>Bacillati</taxon>
        <taxon>Actinomycetota</taxon>
        <taxon>Actinomycetes</taxon>
        <taxon>Pseudonocardiales</taxon>
        <taxon>Pseudonocardiaceae</taxon>
        <taxon>Crossiella</taxon>
    </lineage>
</organism>
<dbReference type="Gene3D" id="1.50.10.10">
    <property type="match status" value="1"/>
</dbReference>
<protein>
    <recommendedName>
        <fullName evidence="3">Prenyltransferase</fullName>
    </recommendedName>
</protein>
<sequence>MTPEDRAATARWIQAIQRADGSIPWDDNGHLDPWNHVEAAMGLDAAGCHPAAAAALRWLAGRQRPDGSFATAYQDGVVTDPHGDSNYTAYLAVGLRHHLRHTGNLALARELWPTVRAAMAFVLDLQAPDGTIGWHRRPDGSTCALALRAGCASIHHALHCAIALGHRLGAPTADWSAAASRLRTALLDATLFLPKPHSMDWYYPVLGGAVTESAALSWLQADWHRFVEPGLGVRCVHDQPWVTGGETAELALTLAVLGDSARAGALLADLAALRCPDGGYWTGYQFANRVRWPEERTTWTAGAVLLATAAQAGDRATLGTFAPVPAEKETS</sequence>
<evidence type="ECO:0000313" key="1">
    <source>
        <dbReference type="EMBL" id="MBB4674611.1"/>
    </source>
</evidence>
<comment type="caution">
    <text evidence="1">The sequence shown here is derived from an EMBL/GenBank/DDBJ whole genome shotgun (WGS) entry which is preliminary data.</text>
</comment>
<evidence type="ECO:0008006" key="3">
    <source>
        <dbReference type="Google" id="ProtNLM"/>
    </source>
</evidence>
<dbReference type="EMBL" id="JACHMH010000001">
    <property type="protein sequence ID" value="MBB4674611.1"/>
    <property type="molecule type" value="Genomic_DNA"/>
</dbReference>
<proteinExistence type="predicted"/>
<dbReference type="AlphaFoldDB" id="A0A7W7C731"/>
<reference evidence="1 2" key="1">
    <citation type="submission" date="2020-08" db="EMBL/GenBank/DDBJ databases">
        <title>Sequencing the genomes of 1000 actinobacteria strains.</title>
        <authorList>
            <person name="Klenk H.-P."/>
        </authorList>
    </citation>
    <scope>NUCLEOTIDE SEQUENCE [LARGE SCALE GENOMIC DNA]</scope>
    <source>
        <strain evidence="1 2">DSM 44230</strain>
    </source>
</reference>
<evidence type="ECO:0000313" key="2">
    <source>
        <dbReference type="Proteomes" id="UP000533598"/>
    </source>
</evidence>
<name>A0A7W7C731_9PSEU</name>